<dbReference type="InterPro" id="IPR013783">
    <property type="entry name" value="Ig-like_fold"/>
</dbReference>
<protein>
    <recommendedName>
        <fullName evidence="3">MSP domain-containing protein</fullName>
    </recommendedName>
</protein>
<sequence length="235" mass="27211">MFPYLQLFIPAFLLSTNWSVKMAPPLDQPYMSHENWVWTDEDPDVELIEPSIRVSITKNWLLFGREESKPPIEQTFSIINHSDIPVAFKIVCSDNYAYFVDKKLGIIQAERLHRIPFVLTKNIQQITVYRRPVSCFRQDYPETNKLTMHHKERLHILVAPIFTWTTSPAAAFVFTKNYEKLRICLEFTGKPPSPIDVATLRTNRRGWTTWGAGDPKKENTDAKEQSARSSNNAPT</sequence>
<dbReference type="InterPro" id="IPR051774">
    <property type="entry name" value="Sperm-specific_class_P"/>
</dbReference>
<dbReference type="InterPro" id="IPR000535">
    <property type="entry name" value="MSP_dom"/>
</dbReference>
<reference evidence="4 5" key="1">
    <citation type="journal article" date="2015" name="Genome Biol.">
        <title>Comparative genomics of Steinernema reveals deeply conserved gene regulatory networks.</title>
        <authorList>
            <person name="Dillman A.R."/>
            <person name="Macchietto M."/>
            <person name="Porter C.F."/>
            <person name="Rogers A."/>
            <person name="Williams B."/>
            <person name="Antoshechkin I."/>
            <person name="Lee M.M."/>
            <person name="Goodwin Z."/>
            <person name="Lu X."/>
            <person name="Lewis E.E."/>
            <person name="Goodrich-Blair H."/>
            <person name="Stock S.P."/>
            <person name="Adams B.J."/>
            <person name="Sternberg P.W."/>
            <person name="Mortazavi A."/>
        </authorList>
    </citation>
    <scope>NUCLEOTIDE SEQUENCE [LARGE SCALE GENOMIC DNA]</scope>
    <source>
        <strain evidence="4 5">ALL</strain>
    </source>
</reference>
<dbReference type="PANTHER" id="PTHR22947:SF18">
    <property type="entry name" value="MAJOR SPERM PROTEIN"/>
    <property type="match status" value="1"/>
</dbReference>
<feature type="region of interest" description="Disordered" evidence="1">
    <location>
        <begin position="206"/>
        <end position="235"/>
    </location>
</feature>
<evidence type="ECO:0000259" key="3">
    <source>
        <dbReference type="Pfam" id="PF00635"/>
    </source>
</evidence>
<keyword evidence="5" id="KW-1185">Reference proteome</keyword>
<organism evidence="4 5">
    <name type="scientific">Steinernema carpocapsae</name>
    <name type="common">Entomopathogenic nematode</name>
    <dbReference type="NCBI Taxonomy" id="34508"/>
    <lineage>
        <taxon>Eukaryota</taxon>
        <taxon>Metazoa</taxon>
        <taxon>Ecdysozoa</taxon>
        <taxon>Nematoda</taxon>
        <taxon>Chromadorea</taxon>
        <taxon>Rhabditida</taxon>
        <taxon>Tylenchina</taxon>
        <taxon>Panagrolaimomorpha</taxon>
        <taxon>Strongyloidoidea</taxon>
        <taxon>Steinernematidae</taxon>
        <taxon>Steinernema</taxon>
    </lineage>
</organism>
<comment type="caution">
    <text evidence="4">The sequence shown here is derived from an EMBL/GenBank/DDBJ whole genome shotgun (WGS) entry which is preliminary data.</text>
</comment>
<dbReference type="Pfam" id="PF00635">
    <property type="entry name" value="Motile_Sperm"/>
    <property type="match status" value="1"/>
</dbReference>
<dbReference type="AlphaFoldDB" id="A0A4U5PIY7"/>
<evidence type="ECO:0000313" key="5">
    <source>
        <dbReference type="Proteomes" id="UP000298663"/>
    </source>
</evidence>
<dbReference type="PANTHER" id="PTHR22947">
    <property type="entry name" value="MAJOR SPERM PROTEIN"/>
    <property type="match status" value="1"/>
</dbReference>
<proteinExistence type="predicted"/>
<accession>A0A4U5PIY7</accession>
<dbReference type="SUPFAM" id="SSF49354">
    <property type="entry name" value="PapD-like"/>
    <property type="match status" value="1"/>
</dbReference>
<feature type="chain" id="PRO_5020501684" description="MSP domain-containing protein" evidence="2">
    <location>
        <begin position="20"/>
        <end position="235"/>
    </location>
</feature>
<evidence type="ECO:0000313" key="4">
    <source>
        <dbReference type="EMBL" id="TKR96677.1"/>
    </source>
</evidence>
<reference evidence="4 5" key="2">
    <citation type="journal article" date="2019" name="G3 (Bethesda)">
        <title>Hybrid Assembly of the Genome of the Entomopathogenic Nematode Steinernema carpocapsae Identifies the X-Chromosome.</title>
        <authorList>
            <person name="Serra L."/>
            <person name="Macchietto M."/>
            <person name="Macias-Munoz A."/>
            <person name="McGill C.J."/>
            <person name="Rodriguez I.M."/>
            <person name="Rodriguez B."/>
            <person name="Murad R."/>
            <person name="Mortazavi A."/>
        </authorList>
    </citation>
    <scope>NUCLEOTIDE SEQUENCE [LARGE SCALE GENOMIC DNA]</scope>
    <source>
        <strain evidence="4 5">ALL</strain>
    </source>
</reference>
<dbReference type="InterPro" id="IPR008962">
    <property type="entry name" value="PapD-like_sf"/>
</dbReference>
<evidence type="ECO:0000256" key="1">
    <source>
        <dbReference type="SAM" id="MobiDB-lite"/>
    </source>
</evidence>
<feature type="signal peptide" evidence="2">
    <location>
        <begin position="1"/>
        <end position="19"/>
    </location>
</feature>
<feature type="compositionally biased region" description="Basic and acidic residues" evidence="1">
    <location>
        <begin position="214"/>
        <end position="226"/>
    </location>
</feature>
<keyword evidence="2" id="KW-0732">Signal</keyword>
<dbReference type="Proteomes" id="UP000298663">
    <property type="component" value="Unassembled WGS sequence"/>
</dbReference>
<dbReference type="Gene3D" id="2.60.40.10">
    <property type="entry name" value="Immunoglobulins"/>
    <property type="match status" value="1"/>
</dbReference>
<feature type="domain" description="MSP" evidence="3">
    <location>
        <begin position="69"/>
        <end position="111"/>
    </location>
</feature>
<dbReference type="EMBL" id="AZBU02000002">
    <property type="protein sequence ID" value="TKR96677.1"/>
    <property type="molecule type" value="Genomic_DNA"/>
</dbReference>
<evidence type="ECO:0000256" key="2">
    <source>
        <dbReference type="SAM" id="SignalP"/>
    </source>
</evidence>
<dbReference type="OrthoDB" id="5866470at2759"/>
<name>A0A4U5PIY7_STECR</name>
<gene>
    <name evidence="4" type="ORF">L596_010661</name>
</gene>